<dbReference type="PROSITE" id="PS51186">
    <property type="entry name" value="GNAT"/>
    <property type="match status" value="1"/>
</dbReference>
<dbReference type="InterPro" id="IPR000182">
    <property type="entry name" value="GNAT_dom"/>
</dbReference>
<dbReference type="AlphaFoldDB" id="A0A8K0KZ99"/>
<dbReference type="PANTHER" id="PTHR10545:SF29">
    <property type="entry name" value="GH14572P-RELATED"/>
    <property type="match status" value="1"/>
</dbReference>
<gene>
    <name evidence="4" type="ORF">KVT40_007275</name>
</gene>
<dbReference type="Proteomes" id="UP000809789">
    <property type="component" value="Unassembled WGS sequence"/>
</dbReference>
<sequence length="176" mass="19735">MADPATIRFARKSDAHTIYSLIEASGKDQGEISMDITEERVARTIHFEDEDLQPSLLPKRFAWCLLIVAPEGDVAGLAIFLYNYAAWSGEPGLYLEELYVVPKYRSRGYAMQLIEAMAKEGQNAGCVKIEWVCLKRNARALAFYQKMGGQVREDWAFLYVDEAGIQKLAASSTASR</sequence>
<dbReference type="Gene3D" id="3.40.630.30">
    <property type="match status" value="1"/>
</dbReference>
<dbReference type="EMBL" id="JAESVG020000008">
    <property type="protein sequence ID" value="KAG8625524.1"/>
    <property type="molecule type" value="Genomic_DNA"/>
</dbReference>
<dbReference type="InterPro" id="IPR051016">
    <property type="entry name" value="Diverse_Substrate_AcTransf"/>
</dbReference>
<protein>
    <recommendedName>
        <fullName evidence="3">N-acetyltransferase domain-containing protein</fullName>
    </recommendedName>
</protein>
<dbReference type="PANTHER" id="PTHR10545">
    <property type="entry name" value="DIAMINE N-ACETYLTRANSFERASE"/>
    <property type="match status" value="1"/>
</dbReference>
<reference evidence="4" key="1">
    <citation type="submission" date="2021-07" db="EMBL/GenBank/DDBJ databases">
        <title>Elsinoe batatas strain:CRI-CJ2 Genome sequencing and assembly.</title>
        <authorList>
            <person name="Huang L."/>
        </authorList>
    </citation>
    <scope>NUCLEOTIDE SEQUENCE</scope>
    <source>
        <strain evidence="4">CRI-CJ2</strain>
    </source>
</reference>
<dbReference type="CDD" id="cd04301">
    <property type="entry name" value="NAT_SF"/>
    <property type="match status" value="1"/>
</dbReference>
<dbReference type="Pfam" id="PF00583">
    <property type="entry name" value="Acetyltransf_1"/>
    <property type="match status" value="1"/>
</dbReference>
<comment type="caution">
    <text evidence="4">The sequence shown here is derived from an EMBL/GenBank/DDBJ whole genome shotgun (WGS) entry which is preliminary data.</text>
</comment>
<keyword evidence="5" id="KW-1185">Reference proteome</keyword>
<evidence type="ECO:0000313" key="4">
    <source>
        <dbReference type="EMBL" id="KAG8625524.1"/>
    </source>
</evidence>
<name>A0A8K0KZ99_9PEZI</name>
<dbReference type="OrthoDB" id="7305308at2759"/>
<keyword evidence="1" id="KW-0808">Transferase</keyword>
<evidence type="ECO:0000256" key="2">
    <source>
        <dbReference type="ARBA" id="ARBA00023315"/>
    </source>
</evidence>
<dbReference type="GO" id="GO:0008080">
    <property type="term" value="F:N-acetyltransferase activity"/>
    <property type="evidence" value="ECO:0007669"/>
    <property type="project" value="TreeGrafter"/>
</dbReference>
<evidence type="ECO:0000259" key="3">
    <source>
        <dbReference type="PROSITE" id="PS51186"/>
    </source>
</evidence>
<dbReference type="InterPro" id="IPR016181">
    <property type="entry name" value="Acyl_CoA_acyltransferase"/>
</dbReference>
<organism evidence="4 5">
    <name type="scientific">Elsinoe batatas</name>
    <dbReference type="NCBI Taxonomy" id="2601811"/>
    <lineage>
        <taxon>Eukaryota</taxon>
        <taxon>Fungi</taxon>
        <taxon>Dikarya</taxon>
        <taxon>Ascomycota</taxon>
        <taxon>Pezizomycotina</taxon>
        <taxon>Dothideomycetes</taxon>
        <taxon>Dothideomycetidae</taxon>
        <taxon>Myriangiales</taxon>
        <taxon>Elsinoaceae</taxon>
        <taxon>Elsinoe</taxon>
    </lineage>
</organism>
<evidence type="ECO:0000256" key="1">
    <source>
        <dbReference type="ARBA" id="ARBA00022679"/>
    </source>
</evidence>
<accession>A0A8K0KZ99</accession>
<proteinExistence type="predicted"/>
<dbReference type="SUPFAM" id="SSF55729">
    <property type="entry name" value="Acyl-CoA N-acyltransferases (Nat)"/>
    <property type="match status" value="1"/>
</dbReference>
<feature type="domain" description="N-acetyltransferase" evidence="3">
    <location>
        <begin position="5"/>
        <end position="170"/>
    </location>
</feature>
<keyword evidence="2" id="KW-0012">Acyltransferase</keyword>
<evidence type="ECO:0000313" key="5">
    <source>
        <dbReference type="Proteomes" id="UP000809789"/>
    </source>
</evidence>